<dbReference type="NCBIfam" id="TIGR02453">
    <property type="entry name" value="TIGR02453 family protein"/>
    <property type="match status" value="1"/>
</dbReference>
<sequence length="426" mass="47295">MARRSGRIVPSGNAGKQHKRALSASTSGEPVAKRPKQAKSTTTKSRHFTAPDKDTEDDQSEPEDSTSNNEDSGSDFGEGPNEDESSGAEDDEENESDDDDEESHKPARGSAKSTPAKNKAGAVWKPGVKTGLAPGTQVIIKKPKARPAGKIPYNDDTIHPNTLLFLSELKQNNKREWLKLHDPDFRQSEKDWHSFVEKMTETLTTIDDTIPELPVKDVIFRIYRDVRFSKDPTPYKAWFSVAWSRAGRKGPYAHYYVQCAPNKSFVGGGLWHPEAAPVAAIRRAIDRHPRHLKDVLSNPLIRKEFLKGAPANDKAVVKAFVDSNRGNMLKTKPKGYDSEHPDIDLLRLRNYTIGRDLTDEEVLGENGRLRIADLLAAMQPFITYLNSVVMPDGDADGSTENGESSSEEEEEEEEEGQEEDGESGDE</sequence>
<evidence type="ECO:0000313" key="3">
    <source>
        <dbReference type="Proteomes" id="UP000237631"/>
    </source>
</evidence>
<dbReference type="OrthoDB" id="2537769at2759"/>
<dbReference type="STRING" id="357750.A0A2S6C7Y0"/>
<organism evidence="2 3">
    <name type="scientific">Cercospora berteroae</name>
    <dbReference type="NCBI Taxonomy" id="357750"/>
    <lineage>
        <taxon>Eukaryota</taxon>
        <taxon>Fungi</taxon>
        <taxon>Dikarya</taxon>
        <taxon>Ascomycota</taxon>
        <taxon>Pezizomycotina</taxon>
        <taxon>Dothideomycetes</taxon>
        <taxon>Dothideomycetidae</taxon>
        <taxon>Mycosphaerellales</taxon>
        <taxon>Mycosphaerellaceae</taxon>
        <taxon>Cercospora</taxon>
    </lineage>
</organism>
<dbReference type="Proteomes" id="UP000237631">
    <property type="component" value="Unassembled WGS sequence"/>
</dbReference>
<evidence type="ECO:0000313" key="2">
    <source>
        <dbReference type="EMBL" id="PPJ55783.1"/>
    </source>
</evidence>
<name>A0A2S6C7Y0_9PEZI</name>
<feature type="compositionally biased region" description="Acidic residues" evidence="1">
    <location>
        <begin position="405"/>
        <end position="426"/>
    </location>
</feature>
<gene>
    <name evidence="2" type="ORF">CBER1_01601</name>
</gene>
<protein>
    <recommendedName>
        <fullName evidence="4">DUF2461 domain-containing protein</fullName>
    </recommendedName>
</protein>
<keyword evidence="3" id="KW-1185">Reference proteome</keyword>
<dbReference type="Pfam" id="PF09365">
    <property type="entry name" value="DUF2461"/>
    <property type="match status" value="1"/>
</dbReference>
<evidence type="ECO:0000256" key="1">
    <source>
        <dbReference type="SAM" id="MobiDB-lite"/>
    </source>
</evidence>
<reference evidence="3" key="1">
    <citation type="journal article" date="2017" name="bioRxiv">
        <title>Conservation of a gene cluster reveals novel cercosporin biosynthetic mechanisms and extends production to the genus Colletotrichum.</title>
        <authorList>
            <person name="de Jonge R."/>
            <person name="Ebert M.K."/>
            <person name="Huitt-Roehl C.R."/>
            <person name="Pal P."/>
            <person name="Suttle J.C."/>
            <person name="Spanner R.E."/>
            <person name="Neubauer J.D."/>
            <person name="Jurick W.M.II."/>
            <person name="Stott K.A."/>
            <person name="Secor G.A."/>
            <person name="Thomma B.P.H.J."/>
            <person name="Van de Peer Y."/>
            <person name="Townsend C.A."/>
            <person name="Bolton M.D."/>
        </authorList>
    </citation>
    <scope>NUCLEOTIDE SEQUENCE [LARGE SCALE GENOMIC DNA]</scope>
    <source>
        <strain evidence="3">CBS538.71</strain>
    </source>
</reference>
<feature type="region of interest" description="Disordered" evidence="1">
    <location>
        <begin position="1"/>
        <end position="130"/>
    </location>
</feature>
<feature type="compositionally biased region" description="Acidic residues" evidence="1">
    <location>
        <begin position="80"/>
        <end position="101"/>
    </location>
</feature>
<feature type="region of interest" description="Disordered" evidence="1">
    <location>
        <begin position="389"/>
        <end position="426"/>
    </location>
</feature>
<dbReference type="EMBL" id="PNEN01000531">
    <property type="protein sequence ID" value="PPJ55783.1"/>
    <property type="molecule type" value="Genomic_DNA"/>
</dbReference>
<proteinExistence type="predicted"/>
<comment type="caution">
    <text evidence="2">The sequence shown here is derived from an EMBL/GenBank/DDBJ whole genome shotgun (WGS) entry which is preliminary data.</text>
</comment>
<dbReference type="AlphaFoldDB" id="A0A2S6C7Y0"/>
<dbReference type="InterPro" id="IPR012808">
    <property type="entry name" value="CHP02453"/>
</dbReference>
<feature type="compositionally biased region" description="Acidic residues" evidence="1">
    <location>
        <begin position="54"/>
        <end position="64"/>
    </location>
</feature>
<evidence type="ECO:0008006" key="4">
    <source>
        <dbReference type="Google" id="ProtNLM"/>
    </source>
</evidence>
<accession>A0A2S6C7Y0</accession>
<dbReference type="PANTHER" id="PTHR36452:SF1">
    <property type="entry name" value="DUF2461 DOMAIN-CONTAINING PROTEIN"/>
    <property type="match status" value="1"/>
</dbReference>
<dbReference type="PANTHER" id="PTHR36452">
    <property type="entry name" value="CHROMOSOME 12, WHOLE GENOME SHOTGUN SEQUENCE"/>
    <property type="match status" value="1"/>
</dbReference>